<proteinExistence type="predicted"/>
<dbReference type="SUPFAM" id="SSF69118">
    <property type="entry name" value="AhpD-like"/>
    <property type="match status" value="1"/>
</dbReference>
<dbReference type="EMBL" id="UINC01001591">
    <property type="protein sequence ID" value="SUZ84329.1"/>
    <property type="molecule type" value="Genomic_DNA"/>
</dbReference>
<sequence length="73" mass="8319">MPQSKPGNYVGADPYTLTVYDDIMTTRGIDDVNNFWKHIANHPLTLKRAWENVKEAMAPGALDSLTKEMILWQ</sequence>
<accession>A0A381R0D6</accession>
<dbReference type="AlphaFoldDB" id="A0A381R0D6"/>
<reference evidence="1" key="1">
    <citation type="submission" date="2018-05" db="EMBL/GenBank/DDBJ databases">
        <authorList>
            <person name="Lanie J.A."/>
            <person name="Ng W.-L."/>
            <person name="Kazmierczak K.M."/>
            <person name="Andrzejewski T.M."/>
            <person name="Davidsen T.M."/>
            <person name="Wayne K.J."/>
            <person name="Tettelin H."/>
            <person name="Glass J.I."/>
            <person name="Rusch D."/>
            <person name="Podicherti R."/>
            <person name="Tsui H.-C.T."/>
            <person name="Winkler M.E."/>
        </authorList>
    </citation>
    <scope>NUCLEOTIDE SEQUENCE</scope>
</reference>
<name>A0A381R0D6_9ZZZZ</name>
<gene>
    <name evidence="1" type="ORF">METZ01_LOCUS37183</name>
</gene>
<protein>
    <submittedName>
        <fullName evidence="1">Uncharacterized protein</fullName>
    </submittedName>
</protein>
<evidence type="ECO:0000313" key="1">
    <source>
        <dbReference type="EMBL" id="SUZ84329.1"/>
    </source>
</evidence>
<dbReference type="InterPro" id="IPR029032">
    <property type="entry name" value="AhpD-like"/>
</dbReference>
<organism evidence="1">
    <name type="scientific">marine metagenome</name>
    <dbReference type="NCBI Taxonomy" id="408172"/>
    <lineage>
        <taxon>unclassified sequences</taxon>
        <taxon>metagenomes</taxon>
        <taxon>ecological metagenomes</taxon>
    </lineage>
</organism>
<dbReference type="Gene3D" id="1.20.1290.10">
    <property type="entry name" value="AhpD-like"/>
    <property type="match status" value="1"/>
</dbReference>